<dbReference type="AlphaFoldDB" id="A0AA42CM76"/>
<sequence length="962" mass="104410">MIPALTELGRSFKGAAAYYFSDKVATLDSPGTVDRVAWTATFNLPTDDPDRAWRMMAHTALAQRTLKTVAGVKATGRKLEKPVLAYSLSWHPDERPTKADQLAAAQESLLALCLDGHQAIVICHTDEPHPHVHVLVNRVHPMTGKAAPLAKSKLALSQWAQAYEERHGRVFCRARVENNARRAGVSPGRAADNRTPRAHRREHEASGSKRHAAALRRHHAELFSAQAGQEQQAWQQRTDEVRAFRAGQRAIRKAAADRLHHQAELAGHPGQADEAARVAALLAGDRPADALHVLTRDRSTFTRAELVRFVGRHTPDAAGFATAMAKLDAAPELVRTGRDTRGRDRFTTQAHQALERRMADSADALARAAQAKGDVAARFKGRSLCADQLEALHHVLTGNRLACVAGIAGSGKSTMLDAARQSWEAAGFRVQGMALAAEAAHGLQTGAGIKTAGTIHSRLYLWEQGRCLPGPNDVIVVDEAGMVGSRQMERLLHFARKAGAKVVLVGDAQQLQAIEAGGAFRAIADRVGDVTLRTVRRQKVDWQRDATADLAAGRTAAALDRYEAAGMVHSHATGEDARAALIAAWNAERRAHPDRSQIVMAFLRRDVAALNALARACMRQDGALGADVTLTTAGGPQAFAQGDRLAFLRNDTKLGVRNGSLGTIEAMHGRTLTVRLDGQSGNSVTFSLDAYGHVAHGYAATIHKSQGATVDRAHLYCSPNLDRHAAYVAMTRHRDRLDLHWSRDSIPDRTRLAAILSRANLKDTSLDYAEDREREHAARHEAAEAMRDRVHRRAAAFAAREKTREGRMANARSILPSSASPFQVARLALDALGRARLFRHRQSILRQWARRILPAPLPAAPAIDRLTPAARRAAIAAHDAETLRLLSEMDARHADQRAACHTGRATLQRQAAANWRCLTSRGSTTASFNVAGTTAEPRQAGHPVSVNDNVADRAPPSGPRPL</sequence>
<dbReference type="Proteomes" id="UP001165667">
    <property type="component" value="Unassembled WGS sequence"/>
</dbReference>
<proteinExistence type="predicted"/>
<dbReference type="InterPro" id="IPR027417">
    <property type="entry name" value="P-loop_NTPase"/>
</dbReference>
<evidence type="ECO:0000256" key="1">
    <source>
        <dbReference type="SAM" id="MobiDB-lite"/>
    </source>
</evidence>
<dbReference type="Gene3D" id="3.40.50.300">
    <property type="entry name" value="P-loop containing nucleotide triphosphate hydrolases"/>
    <property type="match status" value="2"/>
</dbReference>
<dbReference type="InterPro" id="IPR005094">
    <property type="entry name" value="Endonuclease_MobA/VirD2"/>
</dbReference>
<evidence type="ECO:0000313" key="5">
    <source>
        <dbReference type="Proteomes" id="UP001165667"/>
    </source>
</evidence>
<gene>
    <name evidence="4" type="ORF">M8523_30590</name>
</gene>
<feature type="domain" description="(+)RNA virus helicase C-terminal" evidence="2">
    <location>
        <begin position="696"/>
        <end position="737"/>
    </location>
</feature>
<dbReference type="GO" id="GO:0005524">
    <property type="term" value="F:ATP binding"/>
    <property type="evidence" value="ECO:0007669"/>
    <property type="project" value="InterPro"/>
</dbReference>
<dbReference type="CDD" id="cd18809">
    <property type="entry name" value="SF1_C_RecD"/>
    <property type="match status" value="1"/>
</dbReference>
<feature type="domain" description="MobA/VirD2-like nuclease" evidence="3">
    <location>
        <begin position="38"/>
        <end position="168"/>
    </location>
</feature>
<keyword evidence="5" id="KW-1185">Reference proteome</keyword>
<feature type="region of interest" description="Disordered" evidence="1">
    <location>
        <begin position="934"/>
        <end position="962"/>
    </location>
</feature>
<dbReference type="Gene3D" id="2.30.30.940">
    <property type="match status" value="1"/>
</dbReference>
<name>A0AA42CM76_9HYPH</name>
<comment type="caution">
    <text evidence="4">The sequence shown here is derived from an EMBL/GenBank/DDBJ whole genome shotgun (WGS) entry which is preliminary data.</text>
</comment>
<dbReference type="InterPro" id="IPR027351">
    <property type="entry name" value="(+)RNA_virus_helicase_core_dom"/>
</dbReference>
<dbReference type="EMBL" id="JAMOIM010000045">
    <property type="protein sequence ID" value="MCW6512273.1"/>
    <property type="molecule type" value="Genomic_DNA"/>
</dbReference>
<feature type="region of interest" description="Disordered" evidence="1">
    <location>
        <begin position="181"/>
        <end position="209"/>
    </location>
</feature>
<dbReference type="CDD" id="cd17933">
    <property type="entry name" value="DEXSc_RecD-like"/>
    <property type="match status" value="1"/>
</dbReference>
<evidence type="ECO:0000313" key="4">
    <source>
        <dbReference type="EMBL" id="MCW6512273.1"/>
    </source>
</evidence>
<reference evidence="4" key="1">
    <citation type="submission" date="2022-05" db="EMBL/GenBank/DDBJ databases">
        <authorList>
            <person name="Pankratov T."/>
        </authorList>
    </citation>
    <scope>NUCLEOTIDE SEQUENCE</scope>
    <source>
        <strain evidence="4">BP6-180914</strain>
    </source>
</reference>
<dbReference type="RefSeq" id="WP_282588649.1">
    <property type="nucleotide sequence ID" value="NZ_JAMOIM010000045.1"/>
</dbReference>
<organism evidence="4 5">
    <name type="scientific">Lichenifustis flavocetrariae</name>
    <dbReference type="NCBI Taxonomy" id="2949735"/>
    <lineage>
        <taxon>Bacteria</taxon>
        <taxon>Pseudomonadati</taxon>
        <taxon>Pseudomonadota</taxon>
        <taxon>Alphaproteobacteria</taxon>
        <taxon>Hyphomicrobiales</taxon>
        <taxon>Lichenihabitantaceae</taxon>
        <taxon>Lichenifustis</taxon>
    </lineage>
</organism>
<dbReference type="SUPFAM" id="SSF52540">
    <property type="entry name" value="P-loop containing nucleoside triphosphate hydrolases"/>
    <property type="match status" value="2"/>
</dbReference>
<protein>
    <submittedName>
        <fullName evidence="4">AAA family ATPase</fullName>
    </submittedName>
</protein>
<evidence type="ECO:0000259" key="2">
    <source>
        <dbReference type="Pfam" id="PF01443"/>
    </source>
</evidence>
<evidence type="ECO:0000259" key="3">
    <source>
        <dbReference type="Pfam" id="PF03432"/>
    </source>
</evidence>
<feature type="compositionally biased region" description="Basic and acidic residues" evidence="1">
    <location>
        <begin position="191"/>
        <end position="207"/>
    </location>
</feature>
<dbReference type="Pfam" id="PF13604">
    <property type="entry name" value="AAA_30"/>
    <property type="match status" value="1"/>
</dbReference>
<dbReference type="Pfam" id="PF01443">
    <property type="entry name" value="Viral_helicase1"/>
    <property type="match status" value="1"/>
</dbReference>
<accession>A0AA42CM76</accession>
<dbReference type="Pfam" id="PF03432">
    <property type="entry name" value="Relaxase"/>
    <property type="match status" value="1"/>
</dbReference>